<dbReference type="EMBL" id="PDCK01000040">
    <property type="protein sequence ID" value="PRQ49995.1"/>
    <property type="molecule type" value="Genomic_DNA"/>
</dbReference>
<comment type="caution">
    <text evidence="1">The sequence shown here is derived from an EMBL/GenBank/DDBJ whole genome shotgun (WGS) entry which is preliminary data.</text>
</comment>
<accession>A0A2P6RU95</accession>
<protein>
    <submittedName>
        <fullName evidence="1">Uncharacterized protein</fullName>
    </submittedName>
</protein>
<organism evidence="1 2">
    <name type="scientific">Rosa chinensis</name>
    <name type="common">China rose</name>
    <dbReference type="NCBI Taxonomy" id="74649"/>
    <lineage>
        <taxon>Eukaryota</taxon>
        <taxon>Viridiplantae</taxon>
        <taxon>Streptophyta</taxon>
        <taxon>Embryophyta</taxon>
        <taxon>Tracheophyta</taxon>
        <taxon>Spermatophyta</taxon>
        <taxon>Magnoliopsida</taxon>
        <taxon>eudicotyledons</taxon>
        <taxon>Gunneridae</taxon>
        <taxon>Pentapetalae</taxon>
        <taxon>rosids</taxon>
        <taxon>fabids</taxon>
        <taxon>Rosales</taxon>
        <taxon>Rosaceae</taxon>
        <taxon>Rosoideae</taxon>
        <taxon>Rosoideae incertae sedis</taxon>
        <taxon>Rosa</taxon>
    </lineage>
</organism>
<dbReference type="Gramene" id="PRQ49995">
    <property type="protein sequence ID" value="PRQ49995"/>
    <property type="gene ID" value="RchiOBHm_Chr2g0128151"/>
</dbReference>
<sequence length="55" mass="6434">MLQYSMNFFVFCFCGTWLKLSETRGSNFPCFHYTLRKVDLTNIITCYQSSSCLST</sequence>
<proteinExistence type="predicted"/>
<dbReference type="Proteomes" id="UP000238479">
    <property type="component" value="Chromosome 2"/>
</dbReference>
<reference evidence="1 2" key="1">
    <citation type="journal article" date="2018" name="Nat. Genet.">
        <title>The Rosa genome provides new insights in the design of modern roses.</title>
        <authorList>
            <person name="Bendahmane M."/>
        </authorList>
    </citation>
    <scope>NUCLEOTIDE SEQUENCE [LARGE SCALE GENOMIC DNA]</scope>
    <source>
        <strain evidence="2">cv. Old Blush</strain>
    </source>
</reference>
<evidence type="ECO:0000313" key="2">
    <source>
        <dbReference type="Proteomes" id="UP000238479"/>
    </source>
</evidence>
<dbReference type="AlphaFoldDB" id="A0A2P6RU95"/>
<gene>
    <name evidence="1" type="ORF">RchiOBHm_Chr2g0128151</name>
</gene>
<keyword evidence="2" id="KW-1185">Reference proteome</keyword>
<name>A0A2P6RU95_ROSCH</name>
<evidence type="ECO:0000313" key="1">
    <source>
        <dbReference type="EMBL" id="PRQ49995.1"/>
    </source>
</evidence>